<dbReference type="SUPFAM" id="SSF53850">
    <property type="entry name" value="Periplasmic binding protein-like II"/>
    <property type="match status" value="1"/>
</dbReference>
<dbReference type="CDD" id="cd08504">
    <property type="entry name" value="PBP2_OppA"/>
    <property type="match status" value="1"/>
</dbReference>
<dbReference type="PROSITE" id="PS51257">
    <property type="entry name" value="PROKAR_LIPOPROTEIN"/>
    <property type="match status" value="1"/>
</dbReference>
<evidence type="ECO:0000256" key="1">
    <source>
        <dbReference type="ARBA" id="ARBA00004196"/>
    </source>
</evidence>
<dbReference type="Pfam" id="PF00496">
    <property type="entry name" value="SBP_bac_5"/>
    <property type="match status" value="1"/>
</dbReference>
<keyword evidence="8" id="KW-1185">Reference proteome</keyword>
<accession>A0ABW4CIS6</accession>
<comment type="caution">
    <text evidence="7">The sequence shown here is derived from an EMBL/GenBank/DDBJ whole genome shotgun (WGS) entry which is preliminary data.</text>
</comment>
<organism evidence="7 8">
    <name type="scientific">Lacticaseibacillus mingshuiensis</name>
    <dbReference type="NCBI Taxonomy" id="2799574"/>
    <lineage>
        <taxon>Bacteria</taxon>
        <taxon>Bacillati</taxon>
        <taxon>Bacillota</taxon>
        <taxon>Bacilli</taxon>
        <taxon>Lactobacillales</taxon>
        <taxon>Lactobacillaceae</taxon>
        <taxon>Lacticaseibacillus</taxon>
    </lineage>
</organism>
<dbReference type="PANTHER" id="PTHR30290">
    <property type="entry name" value="PERIPLASMIC BINDING COMPONENT OF ABC TRANSPORTER"/>
    <property type="match status" value="1"/>
</dbReference>
<sequence>MKVKKSLKAGAMLLTLATVLAACGGNSSKATTKSASDSTWTTMVGDVISTMDPSMSTDIISGQALSNTTEGLLRYSGADLQPALATSVPEATNNGLTYTYHLRKSTWSNGTAVTAKDFVYSWQRTVDPATKSQYAYLFSGIKNADAIMAGKAKASTLGVKAEGDDTLVVTLERAMPYFNTMLASPTFAPQSQAFVEKAGSKYGHSSKYILSNGPYILKDWNGTSDSWTSVKNPKYWNAKNVHIKTLQTKVVKDSATALNLYNTGKLDDASLSGQQAAQAKSNKDYSALKQSAVFYLEMNEKKDSFFKNTKIRQAISMILNRQQYISKVLNDGSIPATGVTPEGLAGDPDDTTKDFANEAAESTKQYTTYNKKEAEKLFAEGLKETGNSSISVSLLSDDTSAAKSTSQYLQSALQTLDGLKVSITTVPFKTRLTRSQNGQFDMVVSGWSADFPDPITFLDLFTSGNAYNDGKWSNAQYDKLIQESKTTYATDATKRWATLLKAQEILTSEAGVIPVYQQVASHLVNSKIKDLKFGPNGFYNYVGASIK</sequence>
<gene>
    <name evidence="7" type="ORF">ACFQ4P_05305</name>
</gene>
<evidence type="ECO:0000256" key="3">
    <source>
        <dbReference type="ARBA" id="ARBA00022448"/>
    </source>
</evidence>
<evidence type="ECO:0000259" key="6">
    <source>
        <dbReference type="Pfam" id="PF00496"/>
    </source>
</evidence>
<evidence type="ECO:0000256" key="4">
    <source>
        <dbReference type="ARBA" id="ARBA00022729"/>
    </source>
</evidence>
<dbReference type="InterPro" id="IPR039424">
    <property type="entry name" value="SBP_5"/>
</dbReference>
<proteinExistence type="inferred from homology"/>
<feature type="chain" id="PRO_5045772437" evidence="5">
    <location>
        <begin position="22"/>
        <end position="547"/>
    </location>
</feature>
<dbReference type="Gene3D" id="3.90.76.10">
    <property type="entry name" value="Dipeptide-binding Protein, Domain 1"/>
    <property type="match status" value="1"/>
</dbReference>
<feature type="signal peptide" evidence="5">
    <location>
        <begin position="1"/>
        <end position="21"/>
    </location>
</feature>
<name>A0ABW4CIS6_9LACO</name>
<comment type="similarity">
    <text evidence="2">Belongs to the bacterial solute-binding protein 5 family.</text>
</comment>
<dbReference type="InterPro" id="IPR000914">
    <property type="entry name" value="SBP_5_dom"/>
</dbReference>
<evidence type="ECO:0000256" key="5">
    <source>
        <dbReference type="SAM" id="SignalP"/>
    </source>
</evidence>
<dbReference type="PIRSF" id="PIRSF002741">
    <property type="entry name" value="MppA"/>
    <property type="match status" value="1"/>
</dbReference>
<comment type="subcellular location">
    <subcellularLocation>
        <location evidence="1">Cell envelope</location>
    </subcellularLocation>
</comment>
<dbReference type="Gene3D" id="3.10.105.10">
    <property type="entry name" value="Dipeptide-binding Protein, Domain 3"/>
    <property type="match status" value="1"/>
</dbReference>
<reference evidence="8" key="1">
    <citation type="journal article" date="2019" name="Int. J. Syst. Evol. Microbiol.">
        <title>The Global Catalogue of Microorganisms (GCM) 10K type strain sequencing project: providing services to taxonomists for standard genome sequencing and annotation.</title>
        <authorList>
            <consortium name="The Broad Institute Genomics Platform"/>
            <consortium name="The Broad Institute Genome Sequencing Center for Infectious Disease"/>
            <person name="Wu L."/>
            <person name="Ma J."/>
        </authorList>
    </citation>
    <scope>NUCLEOTIDE SEQUENCE [LARGE SCALE GENOMIC DNA]</scope>
    <source>
        <strain evidence="8">CCM 8980</strain>
    </source>
</reference>
<evidence type="ECO:0000256" key="2">
    <source>
        <dbReference type="ARBA" id="ARBA00005695"/>
    </source>
</evidence>
<evidence type="ECO:0000313" key="8">
    <source>
        <dbReference type="Proteomes" id="UP001597196"/>
    </source>
</evidence>
<dbReference type="RefSeq" id="WP_203628387.1">
    <property type="nucleotide sequence ID" value="NZ_BOLQ01000025.1"/>
</dbReference>
<dbReference type="InterPro" id="IPR030678">
    <property type="entry name" value="Peptide/Ni-bd"/>
</dbReference>
<keyword evidence="3" id="KW-0813">Transport</keyword>
<protein>
    <submittedName>
        <fullName evidence="7">ABC transporter substrate-binding protein</fullName>
    </submittedName>
</protein>
<evidence type="ECO:0000313" key="7">
    <source>
        <dbReference type="EMBL" id="MFD1429663.1"/>
    </source>
</evidence>
<feature type="domain" description="Solute-binding protein family 5" evidence="6">
    <location>
        <begin position="80"/>
        <end position="468"/>
    </location>
</feature>
<keyword evidence="4 5" id="KW-0732">Signal</keyword>
<dbReference type="EMBL" id="JBHTOC010000006">
    <property type="protein sequence ID" value="MFD1429663.1"/>
    <property type="molecule type" value="Genomic_DNA"/>
</dbReference>
<dbReference type="Gene3D" id="3.40.190.10">
    <property type="entry name" value="Periplasmic binding protein-like II"/>
    <property type="match status" value="1"/>
</dbReference>
<dbReference type="PANTHER" id="PTHR30290:SF10">
    <property type="entry name" value="PERIPLASMIC OLIGOPEPTIDE-BINDING PROTEIN-RELATED"/>
    <property type="match status" value="1"/>
</dbReference>
<dbReference type="Proteomes" id="UP001597196">
    <property type="component" value="Unassembled WGS sequence"/>
</dbReference>